<name>A0A6J4V4G1_9BACT</name>
<dbReference type="Gene3D" id="2.30.110.10">
    <property type="entry name" value="Electron Transport, Fmn-binding Protein, Chain A"/>
    <property type="match status" value="1"/>
</dbReference>
<evidence type="ECO:0000256" key="1">
    <source>
        <dbReference type="ARBA" id="ARBA00023002"/>
    </source>
</evidence>
<gene>
    <name evidence="3" type="ORF">AVDCRST_MAG18-1576</name>
</gene>
<keyword evidence="1" id="KW-0560">Oxidoreductase</keyword>
<dbReference type="InterPro" id="IPR019920">
    <property type="entry name" value="F420-binding_dom_put"/>
</dbReference>
<dbReference type="Pfam" id="PF01243">
    <property type="entry name" value="PNPOx_N"/>
    <property type="match status" value="1"/>
</dbReference>
<dbReference type="GO" id="GO:0005829">
    <property type="term" value="C:cytosol"/>
    <property type="evidence" value="ECO:0007669"/>
    <property type="project" value="TreeGrafter"/>
</dbReference>
<dbReference type="PANTHER" id="PTHR35176">
    <property type="entry name" value="HEME OXYGENASE HI_0854-RELATED"/>
    <property type="match status" value="1"/>
</dbReference>
<dbReference type="AlphaFoldDB" id="A0A6J4V4G1"/>
<organism evidence="3">
    <name type="scientific">uncultured Thermomicrobiales bacterium</name>
    <dbReference type="NCBI Taxonomy" id="1645740"/>
    <lineage>
        <taxon>Bacteria</taxon>
        <taxon>Pseudomonadati</taxon>
        <taxon>Thermomicrobiota</taxon>
        <taxon>Thermomicrobia</taxon>
        <taxon>Thermomicrobiales</taxon>
        <taxon>environmental samples</taxon>
    </lineage>
</organism>
<dbReference type="SUPFAM" id="SSF50475">
    <property type="entry name" value="FMN-binding split barrel"/>
    <property type="match status" value="1"/>
</dbReference>
<dbReference type="PANTHER" id="PTHR35176:SF6">
    <property type="entry name" value="HEME OXYGENASE HI_0854-RELATED"/>
    <property type="match status" value="1"/>
</dbReference>
<reference evidence="3" key="1">
    <citation type="submission" date="2020-02" db="EMBL/GenBank/DDBJ databases">
        <authorList>
            <person name="Meier V. D."/>
        </authorList>
    </citation>
    <scope>NUCLEOTIDE SEQUENCE</scope>
    <source>
        <strain evidence="3">AVDCRST_MAG18</strain>
    </source>
</reference>
<dbReference type="InterPro" id="IPR012349">
    <property type="entry name" value="Split_barrel_FMN-bd"/>
</dbReference>
<protein>
    <recommendedName>
        <fullName evidence="2">Pyridoxamine 5'-phosphate oxidase N-terminal domain-containing protein</fullName>
    </recommendedName>
</protein>
<dbReference type="GO" id="GO:0016627">
    <property type="term" value="F:oxidoreductase activity, acting on the CH-CH group of donors"/>
    <property type="evidence" value="ECO:0007669"/>
    <property type="project" value="TreeGrafter"/>
</dbReference>
<evidence type="ECO:0000313" key="3">
    <source>
        <dbReference type="EMBL" id="CAA9567022.1"/>
    </source>
</evidence>
<proteinExistence type="predicted"/>
<dbReference type="InterPro" id="IPR011576">
    <property type="entry name" value="Pyridox_Oxase_N"/>
</dbReference>
<dbReference type="EMBL" id="CADCWN010000120">
    <property type="protein sequence ID" value="CAA9567022.1"/>
    <property type="molecule type" value="Genomic_DNA"/>
</dbReference>
<sequence>MATIPEQYRDLFERPVLVSLATVMPGGQPQVTPVWGDFDGTHIRINTAAGRQKHKNMEERPQVTAMLLDPENPQRYIEVRGTVAKISAEGGDAHIDALAKKYIGAETYPFRNPAETRVICYIEPEKVLAQG</sequence>
<dbReference type="NCBIfam" id="TIGR03618">
    <property type="entry name" value="Rv1155_F420"/>
    <property type="match status" value="1"/>
</dbReference>
<evidence type="ECO:0000259" key="2">
    <source>
        <dbReference type="Pfam" id="PF01243"/>
    </source>
</evidence>
<accession>A0A6J4V4G1</accession>
<feature type="domain" description="Pyridoxamine 5'-phosphate oxidase N-terminal" evidence="2">
    <location>
        <begin position="4"/>
        <end position="129"/>
    </location>
</feature>
<dbReference type="InterPro" id="IPR052019">
    <property type="entry name" value="F420H2_bilvrd_red/Heme_oxyg"/>
</dbReference>
<dbReference type="GO" id="GO:0070967">
    <property type="term" value="F:coenzyme F420 binding"/>
    <property type="evidence" value="ECO:0007669"/>
    <property type="project" value="TreeGrafter"/>
</dbReference>